<feature type="region of interest" description="Disordered" evidence="1">
    <location>
        <begin position="1"/>
        <end position="71"/>
    </location>
</feature>
<sequence>MESSYKNLGLQRTVFKKGGQKNITYTPNQDKPSERTMDTGNKLPPRPGDAGRPLEDRIKSLRDVGNGSPKF</sequence>
<proteinExistence type="predicted"/>
<dbReference type="RefSeq" id="WP_062646689.1">
    <property type="nucleotide sequence ID" value="NZ_LPUR01000001.1"/>
</dbReference>
<dbReference type="AlphaFoldDB" id="A0A135WGZ4"/>
<evidence type="ECO:0000256" key="1">
    <source>
        <dbReference type="SAM" id="MobiDB-lite"/>
    </source>
</evidence>
<comment type="caution">
    <text evidence="2">The sequence shown here is derived from an EMBL/GenBank/DDBJ whole genome shotgun (WGS) entry which is preliminary data.</text>
</comment>
<reference evidence="2 3" key="2">
    <citation type="journal article" date="2016" name="Genome Announc.">
        <title>Draft Genome Sequence of a Biocontrol Rhizobacterium, Chryseobacterium kwangjuense Strain KJ1R5, Isolated from Pepper (Capsicum annuum).</title>
        <authorList>
            <person name="Jeong J.J."/>
            <person name="Park H."/>
            <person name="Park B.H."/>
            <person name="Mannaa M."/>
            <person name="Sang M.K."/>
            <person name="Choi I.G."/>
            <person name="Kim K.D."/>
        </authorList>
    </citation>
    <scope>NUCLEOTIDE SEQUENCE [LARGE SCALE GENOMIC DNA]</scope>
    <source>
        <strain evidence="2 3">KJ1R5</strain>
    </source>
</reference>
<name>A0A135WGZ4_9FLAO</name>
<accession>A0A135WGZ4</accession>
<dbReference type="EMBL" id="LPUR01000001">
    <property type="protein sequence ID" value="KXH84191.1"/>
    <property type="molecule type" value="Genomic_DNA"/>
</dbReference>
<organism evidence="2 3">
    <name type="scientific">Chryseobacterium kwangjuense</name>
    <dbReference type="NCBI Taxonomy" id="267125"/>
    <lineage>
        <taxon>Bacteria</taxon>
        <taxon>Pseudomonadati</taxon>
        <taxon>Bacteroidota</taxon>
        <taxon>Flavobacteriia</taxon>
        <taxon>Flavobacteriales</taxon>
        <taxon>Weeksellaceae</taxon>
        <taxon>Chryseobacterium group</taxon>
        <taxon>Chryseobacterium</taxon>
    </lineage>
</organism>
<protein>
    <submittedName>
        <fullName evidence="2">Uncharacterized protein</fullName>
    </submittedName>
</protein>
<feature type="compositionally biased region" description="Polar residues" evidence="1">
    <location>
        <begin position="21"/>
        <end position="30"/>
    </location>
</feature>
<evidence type="ECO:0000313" key="3">
    <source>
        <dbReference type="Proteomes" id="UP000070513"/>
    </source>
</evidence>
<feature type="compositionally biased region" description="Basic and acidic residues" evidence="1">
    <location>
        <begin position="52"/>
        <end position="62"/>
    </location>
</feature>
<dbReference type="Proteomes" id="UP000070513">
    <property type="component" value="Unassembled WGS sequence"/>
</dbReference>
<evidence type="ECO:0000313" key="2">
    <source>
        <dbReference type="EMBL" id="KXH84191.1"/>
    </source>
</evidence>
<gene>
    <name evidence="2" type="ORF">AU378_00030</name>
</gene>
<reference evidence="3" key="1">
    <citation type="submission" date="2015-12" db="EMBL/GenBank/DDBJ databases">
        <title>Genome sequence of a biocontrol rhizobacterium Chryseobacterium kwangjuense strain KJ1R5 isolated from pepper (Capsicum annuum L.).</title>
        <authorList>
            <person name="Jeong J.-J."/>
            <person name="Park H."/>
            <person name="Mannaa M."/>
            <person name="Sang M.K."/>
            <person name="Choi I.-G."/>
            <person name="Kim K.D."/>
        </authorList>
    </citation>
    <scope>NUCLEOTIDE SEQUENCE [LARGE SCALE GENOMIC DNA]</scope>
    <source>
        <strain evidence="3">KJ1R5</strain>
    </source>
</reference>